<protein>
    <submittedName>
        <fullName evidence="8">Prepilin peptidase</fullName>
        <ecNumber evidence="8">3.4.23.43</ecNumber>
    </submittedName>
</protein>
<dbReference type="Pfam" id="PF01478">
    <property type="entry name" value="Peptidase_A24"/>
    <property type="match status" value="1"/>
</dbReference>
<evidence type="ECO:0000256" key="6">
    <source>
        <dbReference type="SAM" id="Phobius"/>
    </source>
</evidence>
<keyword evidence="8" id="KW-0378">Hydrolase</keyword>
<dbReference type="PANTHER" id="PTHR36506:SF1">
    <property type="entry name" value="PREFLAGELLIN PEPTIDASE"/>
    <property type="match status" value="1"/>
</dbReference>
<keyword evidence="9" id="KW-1185">Reference proteome</keyword>
<evidence type="ECO:0000259" key="7">
    <source>
        <dbReference type="Pfam" id="PF01478"/>
    </source>
</evidence>
<feature type="transmembrane region" description="Helical" evidence="6">
    <location>
        <begin position="102"/>
        <end position="122"/>
    </location>
</feature>
<dbReference type="EMBL" id="JAMGBB010000001">
    <property type="protein sequence ID" value="MCL6739950.1"/>
    <property type="molecule type" value="Genomic_DNA"/>
</dbReference>
<dbReference type="Gene3D" id="1.20.120.1220">
    <property type="match status" value="1"/>
</dbReference>
<gene>
    <name evidence="8" type="ORF">LZ518_02200</name>
</gene>
<proteinExistence type="predicted"/>
<evidence type="ECO:0000256" key="2">
    <source>
        <dbReference type="ARBA" id="ARBA00022475"/>
    </source>
</evidence>
<feature type="transmembrane region" description="Helical" evidence="6">
    <location>
        <begin position="62"/>
        <end position="82"/>
    </location>
</feature>
<dbReference type="Proteomes" id="UP001165383">
    <property type="component" value="Unassembled WGS sequence"/>
</dbReference>
<evidence type="ECO:0000256" key="1">
    <source>
        <dbReference type="ARBA" id="ARBA00004651"/>
    </source>
</evidence>
<keyword evidence="5 6" id="KW-0472">Membrane</keyword>
<organism evidence="8 9">
    <name type="scientific">Sphingomonas brevis</name>
    <dbReference type="NCBI Taxonomy" id="2908206"/>
    <lineage>
        <taxon>Bacteria</taxon>
        <taxon>Pseudomonadati</taxon>
        <taxon>Pseudomonadota</taxon>
        <taxon>Alphaproteobacteria</taxon>
        <taxon>Sphingomonadales</taxon>
        <taxon>Sphingomonadaceae</taxon>
        <taxon>Sphingomonas</taxon>
    </lineage>
</organism>
<dbReference type="InterPro" id="IPR052218">
    <property type="entry name" value="Preflagellin_Peptidase"/>
</dbReference>
<dbReference type="PANTHER" id="PTHR36506">
    <property type="entry name" value="PREFLAGELLIN PEPTIDASE"/>
    <property type="match status" value="1"/>
</dbReference>
<reference evidence="8" key="1">
    <citation type="submission" date="2022-05" db="EMBL/GenBank/DDBJ databases">
        <authorList>
            <person name="Jo J.-H."/>
            <person name="Im W.-T."/>
        </authorList>
    </citation>
    <scope>NUCLEOTIDE SEQUENCE</scope>
    <source>
        <strain evidence="8">RB56-2</strain>
    </source>
</reference>
<dbReference type="EC" id="3.4.23.43" evidence="8"/>
<dbReference type="GO" id="GO:0004190">
    <property type="term" value="F:aspartic-type endopeptidase activity"/>
    <property type="evidence" value="ECO:0007669"/>
    <property type="project" value="UniProtKB-EC"/>
</dbReference>
<dbReference type="RefSeq" id="WP_249914411.1">
    <property type="nucleotide sequence ID" value="NZ_JAMGBB010000001.1"/>
</dbReference>
<keyword evidence="4 6" id="KW-1133">Transmembrane helix</keyword>
<name>A0ABT0S6D2_9SPHN</name>
<evidence type="ECO:0000256" key="4">
    <source>
        <dbReference type="ARBA" id="ARBA00022989"/>
    </source>
</evidence>
<evidence type="ECO:0000256" key="5">
    <source>
        <dbReference type="ARBA" id="ARBA00023136"/>
    </source>
</evidence>
<keyword evidence="3 6" id="KW-0812">Transmembrane</keyword>
<comment type="subcellular location">
    <subcellularLocation>
        <location evidence="1">Cell membrane</location>
        <topology evidence="1">Multi-pass membrane protein</topology>
    </subcellularLocation>
</comment>
<feature type="transmembrane region" description="Helical" evidence="6">
    <location>
        <begin position="134"/>
        <end position="153"/>
    </location>
</feature>
<evidence type="ECO:0000313" key="8">
    <source>
        <dbReference type="EMBL" id="MCL6739950.1"/>
    </source>
</evidence>
<dbReference type="InterPro" id="IPR000045">
    <property type="entry name" value="Prepilin_IV_endopep_pep"/>
</dbReference>
<comment type="caution">
    <text evidence="8">The sequence shown here is derived from an EMBL/GenBank/DDBJ whole genome shotgun (WGS) entry which is preliminary data.</text>
</comment>
<accession>A0ABT0S6D2</accession>
<feature type="domain" description="Prepilin type IV endopeptidase peptidase" evidence="7">
    <location>
        <begin position="13"/>
        <end position="117"/>
    </location>
</feature>
<evidence type="ECO:0000313" key="9">
    <source>
        <dbReference type="Proteomes" id="UP001165383"/>
    </source>
</evidence>
<keyword evidence="2" id="KW-1003">Cell membrane</keyword>
<evidence type="ECO:0000256" key="3">
    <source>
        <dbReference type="ARBA" id="ARBA00022692"/>
    </source>
</evidence>
<sequence>MMNGGFTLALLGILAAMLVWIAVVDIKTYTISDRLNVAIALLAPVYWWASGVDLWPDASLRVAMAVIVFLLFAGAFYLNVMGGGDVKLAGALALWFAPYDTVKLLVIMSMAGGLLTLVVLGLHRIRKKTGRPEVPYGVAIAVGGMWLLAQRFLNQFAGLSLGN</sequence>